<gene>
    <name evidence="1" type="ORF">CYMTET_7834</name>
</gene>
<dbReference type="AlphaFoldDB" id="A0AAE0LH31"/>
<protein>
    <submittedName>
        <fullName evidence="1">Uncharacterized protein</fullName>
    </submittedName>
</protein>
<dbReference type="Proteomes" id="UP001190700">
    <property type="component" value="Unassembled WGS sequence"/>
</dbReference>
<evidence type="ECO:0000313" key="1">
    <source>
        <dbReference type="EMBL" id="KAK3284539.1"/>
    </source>
</evidence>
<reference evidence="1 2" key="1">
    <citation type="journal article" date="2015" name="Genome Biol. Evol.">
        <title>Comparative Genomics of a Bacterivorous Green Alga Reveals Evolutionary Causalities and Consequences of Phago-Mixotrophic Mode of Nutrition.</title>
        <authorList>
            <person name="Burns J.A."/>
            <person name="Paasch A."/>
            <person name="Narechania A."/>
            <person name="Kim E."/>
        </authorList>
    </citation>
    <scope>NUCLEOTIDE SEQUENCE [LARGE SCALE GENOMIC DNA]</scope>
    <source>
        <strain evidence="1 2">PLY_AMNH</strain>
    </source>
</reference>
<proteinExistence type="predicted"/>
<keyword evidence="2" id="KW-1185">Reference proteome</keyword>
<comment type="caution">
    <text evidence="1">The sequence shown here is derived from an EMBL/GenBank/DDBJ whole genome shotgun (WGS) entry which is preliminary data.</text>
</comment>
<accession>A0AAE0LH31</accession>
<evidence type="ECO:0000313" key="2">
    <source>
        <dbReference type="Proteomes" id="UP001190700"/>
    </source>
</evidence>
<sequence>MIAAQLKMQASFVKMCGWPALHPMWLRASHSTLVGSLKYTTMVNGGLFAMMDGAMDWMALWCASNLASQMWTPGTHYEFIGLGDCTTSDANAYGYQLYVVKYYTDTTYLWQTKAYCFAVNGTKGLLRSDFECPAHPPPPPPLGPNEHLGISNATSVEGYYLQSKDVCITPITSTTECSQAAVALGLNATNADPYPWSDVESEYSYYSGNAPGYCFVHSNVLYYNDADFSDGTCGSWSYLCLCKVPTSPPPYDWSWMLQTSDEFQVRQCKLGALPS</sequence>
<dbReference type="EMBL" id="LGRX02002255">
    <property type="protein sequence ID" value="KAK3284539.1"/>
    <property type="molecule type" value="Genomic_DNA"/>
</dbReference>
<organism evidence="1 2">
    <name type="scientific">Cymbomonas tetramitiformis</name>
    <dbReference type="NCBI Taxonomy" id="36881"/>
    <lineage>
        <taxon>Eukaryota</taxon>
        <taxon>Viridiplantae</taxon>
        <taxon>Chlorophyta</taxon>
        <taxon>Pyramimonadophyceae</taxon>
        <taxon>Pyramimonadales</taxon>
        <taxon>Pyramimonadaceae</taxon>
        <taxon>Cymbomonas</taxon>
    </lineage>
</organism>
<name>A0AAE0LH31_9CHLO</name>